<gene>
    <name evidence="1" type="ORF">AALM99_04795</name>
</gene>
<name>A0ABV4DAX8_9LACT</name>
<protein>
    <submittedName>
        <fullName evidence="1">Uncharacterized protein</fullName>
    </submittedName>
</protein>
<evidence type="ECO:0000313" key="1">
    <source>
        <dbReference type="EMBL" id="MEY8537758.1"/>
    </source>
</evidence>
<sequence length="57" mass="6846">MNETRIVNGRVVEIRKTAVGLKYIDRPQTTMEQRYEAWKAEQRKEKMLRESIASWGY</sequence>
<organism evidence="1 2">
    <name type="scientific">Lactococcus muris</name>
    <dbReference type="NCBI Taxonomy" id="2941330"/>
    <lineage>
        <taxon>Bacteria</taxon>
        <taxon>Bacillati</taxon>
        <taxon>Bacillota</taxon>
        <taxon>Bacilli</taxon>
        <taxon>Lactobacillales</taxon>
        <taxon>Streptococcaceae</taxon>
        <taxon>Lactococcus</taxon>
    </lineage>
</organism>
<keyword evidence="2" id="KW-1185">Reference proteome</keyword>
<evidence type="ECO:0000313" key="2">
    <source>
        <dbReference type="Proteomes" id="UP001565242"/>
    </source>
</evidence>
<dbReference type="RefSeq" id="WP_369918037.1">
    <property type="nucleotide sequence ID" value="NZ_JBCLSQ010000009.1"/>
</dbReference>
<reference evidence="1 2" key="1">
    <citation type="submission" date="2024-03" db="EMBL/GenBank/DDBJ databases">
        <title>Mouse gut bacterial collection (mGBC) of GemPharmatech.</title>
        <authorList>
            <person name="He Y."/>
            <person name="Dong L."/>
            <person name="Wu D."/>
            <person name="Gao X."/>
            <person name="Lin Z."/>
        </authorList>
    </citation>
    <scope>NUCLEOTIDE SEQUENCE [LARGE SCALE GENOMIC DNA]</scope>
    <source>
        <strain evidence="1 2">20-218</strain>
    </source>
</reference>
<accession>A0ABV4DAX8</accession>
<proteinExistence type="predicted"/>
<comment type="caution">
    <text evidence="1">The sequence shown here is derived from an EMBL/GenBank/DDBJ whole genome shotgun (WGS) entry which is preliminary data.</text>
</comment>
<dbReference type="EMBL" id="JBCLSQ010000009">
    <property type="protein sequence ID" value="MEY8537758.1"/>
    <property type="molecule type" value="Genomic_DNA"/>
</dbReference>
<dbReference type="Proteomes" id="UP001565242">
    <property type="component" value="Unassembled WGS sequence"/>
</dbReference>